<evidence type="ECO:0000256" key="1">
    <source>
        <dbReference type="SAM" id="Phobius"/>
    </source>
</evidence>
<protein>
    <recommendedName>
        <fullName evidence="2">Putative zinc-finger domain-containing protein</fullName>
    </recommendedName>
</protein>
<reference evidence="3 4" key="1">
    <citation type="submission" date="2015-12" db="EMBL/GenBank/DDBJ databases">
        <title>Draft genome sequence of the thermoanaerobe Thermotalea metallivorans, an isolate from the runoff channel of the Great Artesian Basin, Australia.</title>
        <authorList>
            <person name="Patel B.K."/>
        </authorList>
    </citation>
    <scope>NUCLEOTIDE SEQUENCE [LARGE SCALE GENOMIC DNA]</scope>
    <source>
        <strain evidence="3 4">B2-1</strain>
    </source>
</reference>
<proteinExistence type="predicted"/>
<comment type="caution">
    <text evidence="3">The sequence shown here is derived from an EMBL/GenBank/DDBJ whole genome shotgun (WGS) entry which is preliminary data.</text>
</comment>
<evidence type="ECO:0000313" key="3">
    <source>
        <dbReference type="EMBL" id="KXG75656.1"/>
    </source>
</evidence>
<name>A0A140L531_9FIRM</name>
<dbReference type="AlphaFoldDB" id="A0A140L531"/>
<dbReference type="EMBL" id="LOEE01000032">
    <property type="protein sequence ID" value="KXG75656.1"/>
    <property type="molecule type" value="Genomic_DNA"/>
</dbReference>
<keyword evidence="1" id="KW-1133">Transmembrane helix</keyword>
<sequence length="144" mass="17082">MDCKRASSLIMDYFDRNMDAMGQRDLDLHLKQCSLCRRDFQWMKEAIEGVESIQDWQAPEDFEIGIFKEIDLQYYRRQKPIYKSRVGMWAAASLYFAFLSIFFYLKYGTMHWETKIIALMKFVDLGNRIYGLWGLIGKVFGKIG</sequence>
<dbReference type="InterPro" id="IPR027383">
    <property type="entry name" value="Znf_put"/>
</dbReference>
<keyword evidence="1" id="KW-0812">Transmembrane</keyword>
<keyword evidence="1" id="KW-0472">Membrane</keyword>
<dbReference type="STRING" id="520762.AN619_16520"/>
<dbReference type="RefSeq" id="WP_068556240.1">
    <property type="nucleotide sequence ID" value="NZ_LOEE01000032.1"/>
</dbReference>
<feature type="domain" description="Putative zinc-finger" evidence="2">
    <location>
        <begin position="3"/>
        <end position="37"/>
    </location>
</feature>
<evidence type="ECO:0000259" key="2">
    <source>
        <dbReference type="Pfam" id="PF13490"/>
    </source>
</evidence>
<gene>
    <name evidence="3" type="ORF">AN619_16520</name>
</gene>
<dbReference type="Pfam" id="PF13490">
    <property type="entry name" value="zf-HC2"/>
    <property type="match status" value="1"/>
</dbReference>
<keyword evidence="4" id="KW-1185">Reference proteome</keyword>
<accession>A0A140L531</accession>
<organism evidence="3 4">
    <name type="scientific">Thermotalea metallivorans</name>
    <dbReference type="NCBI Taxonomy" id="520762"/>
    <lineage>
        <taxon>Bacteria</taxon>
        <taxon>Bacillati</taxon>
        <taxon>Bacillota</taxon>
        <taxon>Clostridia</taxon>
        <taxon>Peptostreptococcales</taxon>
        <taxon>Thermotaleaceae</taxon>
        <taxon>Thermotalea</taxon>
    </lineage>
</organism>
<evidence type="ECO:0000313" key="4">
    <source>
        <dbReference type="Proteomes" id="UP000070456"/>
    </source>
</evidence>
<dbReference type="Proteomes" id="UP000070456">
    <property type="component" value="Unassembled WGS sequence"/>
</dbReference>
<dbReference type="OrthoDB" id="9808253at2"/>
<feature type="transmembrane region" description="Helical" evidence="1">
    <location>
        <begin position="86"/>
        <end position="105"/>
    </location>
</feature>